<dbReference type="STRING" id="857342.A0A2T3B629"/>
<feature type="coiled-coil region" evidence="10">
    <location>
        <begin position="816"/>
        <end position="864"/>
    </location>
</feature>
<feature type="region of interest" description="Disordered" evidence="11">
    <location>
        <begin position="1"/>
        <end position="79"/>
    </location>
</feature>
<dbReference type="GO" id="GO:0003697">
    <property type="term" value="F:single-stranded DNA binding"/>
    <property type="evidence" value="ECO:0007669"/>
    <property type="project" value="TreeGrafter"/>
</dbReference>
<feature type="compositionally biased region" description="Polar residues" evidence="11">
    <location>
        <begin position="24"/>
        <end position="34"/>
    </location>
</feature>
<dbReference type="EMBL" id="KZ679009">
    <property type="protein sequence ID" value="PSS22198.1"/>
    <property type="molecule type" value="Genomic_DNA"/>
</dbReference>
<protein>
    <recommendedName>
        <fullName evidence="4">Structural maintenance of chromosomes protein 5</fullName>
    </recommendedName>
</protein>
<dbReference type="RefSeq" id="XP_024722353.1">
    <property type="nucleotide sequence ID" value="XM_024870177.1"/>
</dbReference>
<dbReference type="PANTHER" id="PTHR45916">
    <property type="entry name" value="STRUCTURAL MAINTENANCE OF CHROMOSOMES PROTEIN 5"/>
    <property type="match status" value="1"/>
</dbReference>
<dbReference type="SUPFAM" id="SSF52540">
    <property type="entry name" value="P-loop containing nucleoside triphosphate hydrolases"/>
    <property type="match status" value="2"/>
</dbReference>
<dbReference type="PANTHER" id="PTHR45916:SF1">
    <property type="entry name" value="STRUCTURAL MAINTENANCE OF CHROMOSOMES PROTEIN 5"/>
    <property type="match status" value="1"/>
</dbReference>
<evidence type="ECO:0000256" key="6">
    <source>
        <dbReference type="ARBA" id="ARBA00022741"/>
    </source>
</evidence>
<proteinExistence type="inferred from homology"/>
<dbReference type="InterPro" id="IPR003395">
    <property type="entry name" value="RecF/RecN/SMC_N"/>
</dbReference>
<feature type="domain" description="RecF/RecN/SMC N-terminal" evidence="12">
    <location>
        <begin position="85"/>
        <end position="1085"/>
    </location>
</feature>
<evidence type="ECO:0000256" key="11">
    <source>
        <dbReference type="SAM" id="MobiDB-lite"/>
    </source>
</evidence>
<evidence type="ECO:0000313" key="13">
    <source>
        <dbReference type="EMBL" id="PSS22198.1"/>
    </source>
</evidence>
<keyword evidence="8 10" id="KW-0175">Coiled coil</keyword>
<evidence type="ECO:0000256" key="9">
    <source>
        <dbReference type="ARBA" id="ARBA00023242"/>
    </source>
</evidence>
<feature type="coiled-coil region" evidence="10">
    <location>
        <begin position="438"/>
        <end position="486"/>
    </location>
</feature>
<reference evidence="13 14" key="1">
    <citation type="journal article" date="2018" name="New Phytol.">
        <title>Comparative genomics and transcriptomics depict ericoid mycorrhizal fungi as versatile saprotrophs and plant mutualists.</title>
        <authorList>
            <person name="Martino E."/>
            <person name="Morin E."/>
            <person name="Grelet G.A."/>
            <person name="Kuo A."/>
            <person name="Kohler A."/>
            <person name="Daghino S."/>
            <person name="Barry K.W."/>
            <person name="Cichocki N."/>
            <person name="Clum A."/>
            <person name="Dockter R.B."/>
            <person name="Hainaut M."/>
            <person name="Kuo R.C."/>
            <person name="LaButti K."/>
            <person name="Lindahl B.D."/>
            <person name="Lindquist E.A."/>
            <person name="Lipzen A."/>
            <person name="Khouja H.R."/>
            <person name="Magnuson J."/>
            <person name="Murat C."/>
            <person name="Ohm R.A."/>
            <person name="Singer S.W."/>
            <person name="Spatafora J.W."/>
            <person name="Wang M."/>
            <person name="Veneault-Fourrey C."/>
            <person name="Henrissat B."/>
            <person name="Grigoriev I.V."/>
            <person name="Martin F.M."/>
            <person name="Perotto S."/>
        </authorList>
    </citation>
    <scope>NUCLEOTIDE SEQUENCE [LARGE SCALE GENOMIC DNA]</scope>
    <source>
        <strain evidence="13 14">ATCC 22711</strain>
    </source>
</reference>
<dbReference type="GO" id="GO:0005524">
    <property type="term" value="F:ATP binding"/>
    <property type="evidence" value="ECO:0007669"/>
    <property type="project" value="UniProtKB-KW"/>
</dbReference>
<evidence type="ECO:0000259" key="12">
    <source>
        <dbReference type="Pfam" id="PF02463"/>
    </source>
</evidence>
<dbReference type="FunCoup" id="A0A2T3B629">
    <property type="interactions" value="998"/>
</dbReference>
<evidence type="ECO:0000256" key="4">
    <source>
        <dbReference type="ARBA" id="ARBA00018687"/>
    </source>
</evidence>
<dbReference type="Proteomes" id="UP000241818">
    <property type="component" value="Unassembled WGS sequence"/>
</dbReference>
<keyword evidence="7" id="KW-0067">ATP-binding</keyword>
<gene>
    <name evidence="13" type="ORF">M430DRAFT_99360</name>
</gene>
<evidence type="ECO:0000256" key="3">
    <source>
        <dbReference type="ARBA" id="ARBA00010171"/>
    </source>
</evidence>
<dbReference type="AlphaFoldDB" id="A0A2T3B629"/>
<dbReference type="GeneID" id="36578258"/>
<dbReference type="Gene3D" id="1.20.5.2280">
    <property type="match status" value="1"/>
</dbReference>
<evidence type="ECO:0000256" key="1">
    <source>
        <dbReference type="ARBA" id="ARBA00004123"/>
    </source>
</evidence>
<keyword evidence="6" id="KW-0547">Nucleotide-binding</keyword>
<evidence type="ECO:0000313" key="14">
    <source>
        <dbReference type="Proteomes" id="UP000241818"/>
    </source>
</evidence>
<feature type="compositionally biased region" description="Low complexity" evidence="11">
    <location>
        <begin position="49"/>
        <end position="62"/>
    </location>
</feature>
<dbReference type="Gene3D" id="3.40.50.300">
    <property type="entry name" value="P-loop containing nucleotide triphosphate hydrolases"/>
    <property type="match status" value="2"/>
</dbReference>
<feature type="compositionally biased region" description="Basic residues" evidence="11">
    <location>
        <begin position="1"/>
        <end position="12"/>
    </location>
</feature>
<evidence type="ECO:0000256" key="8">
    <source>
        <dbReference type="ARBA" id="ARBA00023054"/>
    </source>
</evidence>
<name>A0A2T3B629_AMORE</name>
<evidence type="ECO:0000256" key="7">
    <source>
        <dbReference type="ARBA" id="ARBA00022840"/>
    </source>
</evidence>
<comment type="subcellular location">
    <subcellularLocation>
        <location evidence="2">Chromosome</location>
    </subcellularLocation>
    <subcellularLocation>
        <location evidence="1">Nucleus</location>
    </subcellularLocation>
</comment>
<feature type="coiled-coil region" evidence="10">
    <location>
        <begin position="694"/>
        <end position="742"/>
    </location>
</feature>
<feature type="coiled-coil region" evidence="10">
    <location>
        <begin position="924"/>
        <end position="958"/>
    </location>
</feature>
<keyword evidence="14" id="KW-1185">Reference proteome</keyword>
<dbReference type="InParanoid" id="A0A2T3B629"/>
<keyword evidence="9" id="KW-0539">Nucleus</keyword>
<dbReference type="GO" id="GO:0005634">
    <property type="term" value="C:nucleus"/>
    <property type="evidence" value="ECO:0007669"/>
    <property type="project" value="UniProtKB-SubCell"/>
</dbReference>
<evidence type="ECO:0000256" key="5">
    <source>
        <dbReference type="ARBA" id="ARBA00022454"/>
    </source>
</evidence>
<feature type="region of interest" description="Disordered" evidence="11">
    <location>
        <begin position="256"/>
        <end position="278"/>
    </location>
</feature>
<accession>A0A2T3B629</accession>
<evidence type="ECO:0000256" key="10">
    <source>
        <dbReference type="SAM" id="Coils"/>
    </source>
</evidence>
<comment type="similarity">
    <text evidence="3">Belongs to the SMC family. SMC5 subfamily.</text>
</comment>
<keyword evidence="5" id="KW-0158">Chromosome</keyword>
<dbReference type="InterPro" id="IPR027417">
    <property type="entry name" value="P-loop_NTPase"/>
</dbReference>
<feature type="coiled-coil region" evidence="10">
    <location>
        <begin position="373"/>
        <end position="406"/>
    </location>
</feature>
<dbReference type="FunFam" id="3.40.50.300:FF:001301">
    <property type="entry name" value="Structural maintenance of chromosomes 5"/>
    <property type="match status" value="1"/>
</dbReference>
<dbReference type="GO" id="GO:0030915">
    <property type="term" value="C:Smc5-Smc6 complex"/>
    <property type="evidence" value="ECO:0007669"/>
    <property type="project" value="TreeGrafter"/>
</dbReference>
<dbReference type="Pfam" id="PF02463">
    <property type="entry name" value="SMC_N"/>
    <property type="match status" value="1"/>
</dbReference>
<evidence type="ECO:0000256" key="2">
    <source>
        <dbReference type="ARBA" id="ARBA00004286"/>
    </source>
</evidence>
<sequence length="1130" mass="129927">MSSRITPHRRRRSEIEDDEDADSMGSSPRSTPTDSAKRARTNGYDRDSPSGSSEPDDSSMPPTNGPRYTVNGNRNGESEFQPGAIVRVKLTNFVTYESAEFLPGPNLNMVIGPNGTGKSSLVCAICLGLGWGPQHLGRATQIGEFVKHGLGEAYVEVELQRRSHEPENHVVRLKIIRDGNGREWWLNGRKTSLKAVQMLTRSLSIQIDNLCQFLPQDKVSEFAALSPVELLQQTQRAAAPEQMLEWHEELKKLRRDQKQLEEQHARDKEHLETQETRQEGLRAEVQRLEERNQIQDRIALLKKTVPFVEYRTARLQHLEFKKKKEEAQGRLRDLRAQVEPTLQSVNHKREYAERINTVVKERKKNLHTAERAADLAMTEIEKLDGNIQDIEQKSEAERQAEDLRRKDILRIQKKIKELKARLQEEPIEFNSVEWNEKVSAKQREGRSLEAELRELRIQEKDLVDRGRKARGEIQAAEQELAALDSQEGQQLSKVENLSRDTAAAWKWIQENQGNFEQEVYGPPLISCSIKDPRYTSAIESLVNKTDILTITAQTNNDMKKLSDHLYGTMKLADVSIRVSKDPIAAYGSPPLSNSQLERFGLDDWAVNYIDGPEPVLSMLCGSKAIHKSAVSLRDISEEQHNALLQTQCRVWVVGSHCYRTNVRAEYGSQATSTTTRSVAAARFWTDRPIDSSAKREIQGRIDTLNQEFSELKERIKPLRIKIDALEKAVQNIKEEVDAIKKEKAHRQHLHGQQLQIPKTLEREEEGLAAKAKEGDEIRERFKMFHTQYDHAVLRKASKALEYKKRVEDIRRCHEELLEAEIRLIEARSDVESLEERNREIVQRLEEEEQQVREVEREAKAAHDTAAKALKVCKAITAEADPSDMDYFTKLSPDLTIESVEMEIAAEESKLEYIHANNPNAIRDFEKRQQEVDKLKDKITEAEEKLERYGRHIAKIRGKWEPELDKLIAEISDAFSYNFEQIGCAGQVSVHKDEDFDQWAIQIKVKFSRENESLQILDQHRQSGGERSVSTIFYLMSLQSLARAPFRVVDEINQGMDPRNERMVHERMVEIACKEHTSQYFLITPKLLTGLRYDRRMKVLCIQSGEYMPEDHNKTDIRKIIAIRRSIVAAR</sequence>
<organism evidence="13 14">
    <name type="scientific">Amorphotheca resinae ATCC 22711</name>
    <dbReference type="NCBI Taxonomy" id="857342"/>
    <lineage>
        <taxon>Eukaryota</taxon>
        <taxon>Fungi</taxon>
        <taxon>Dikarya</taxon>
        <taxon>Ascomycota</taxon>
        <taxon>Pezizomycotina</taxon>
        <taxon>Leotiomycetes</taxon>
        <taxon>Helotiales</taxon>
        <taxon>Amorphothecaceae</taxon>
        <taxon>Amorphotheca</taxon>
    </lineage>
</organism>
<dbReference type="OrthoDB" id="10254973at2759"/>
<dbReference type="GO" id="GO:0000724">
    <property type="term" value="P:double-strand break repair via homologous recombination"/>
    <property type="evidence" value="ECO:0007669"/>
    <property type="project" value="TreeGrafter"/>
</dbReference>